<dbReference type="PANTHER" id="PTHR12150:SF13">
    <property type="entry name" value="METHYLTRANSFERASE C9ORF114-RELATED"/>
    <property type="match status" value="1"/>
</dbReference>
<organism evidence="5">
    <name type="scientific">Timema californicum</name>
    <name type="common">California timema</name>
    <name type="synonym">Walking stick</name>
    <dbReference type="NCBI Taxonomy" id="61474"/>
    <lineage>
        <taxon>Eukaryota</taxon>
        <taxon>Metazoa</taxon>
        <taxon>Ecdysozoa</taxon>
        <taxon>Arthropoda</taxon>
        <taxon>Hexapoda</taxon>
        <taxon>Insecta</taxon>
        <taxon>Pterygota</taxon>
        <taxon>Neoptera</taxon>
        <taxon>Polyneoptera</taxon>
        <taxon>Phasmatodea</taxon>
        <taxon>Timematodea</taxon>
        <taxon>Timematoidea</taxon>
        <taxon>Timematidae</taxon>
        <taxon>Timema</taxon>
    </lineage>
</organism>
<feature type="domain" description="Ribosomal protein mS38 C-terminal" evidence="4">
    <location>
        <begin position="188"/>
        <end position="221"/>
    </location>
</feature>
<protein>
    <submittedName>
        <fullName evidence="5">(California timema) hypothetical protein</fullName>
    </submittedName>
</protein>
<dbReference type="Pfam" id="PF08213">
    <property type="entry name" value="COX24_C"/>
    <property type="match status" value="1"/>
</dbReference>
<dbReference type="InterPro" id="IPR029026">
    <property type="entry name" value="tRNA_m1G_MTases_N"/>
</dbReference>
<dbReference type="Pfam" id="PF02598">
    <property type="entry name" value="Methyltrn_RNA_3"/>
    <property type="match status" value="1"/>
</dbReference>
<evidence type="ECO:0000256" key="2">
    <source>
        <dbReference type="SAM" id="Coils"/>
    </source>
</evidence>
<evidence type="ECO:0000256" key="1">
    <source>
        <dbReference type="ARBA" id="ARBA00009841"/>
    </source>
</evidence>
<dbReference type="InterPro" id="IPR012340">
    <property type="entry name" value="NA-bd_OB-fold"/>
</dbReference>
<dbReference type="Gene3D" id="3.40.1280.10">
    <property type="match status" value="1"/>
</dbReference>
<dbReference type="InterPro" id="IPR013177">
    <property type="entry name" value="Ribosomal_mS38_C"/>
</dbReference>
<dbReference type="InterPro" id="IPR029028">
    <property type="entry name" value="Alpha/beta_knot_MTases"/>
</dbReference>
<comment type="similarity">
    <text evidence="1">Belongs to the class IV-like SAM-binding methyltransferase superfamily.</text>
</comment>
<dbReference type="SUPFAM" id="SSF50249">
    <property type="entry name" value="Nucleic acid-binding proteins"/>
    <property type="match status" value="1"/>
</dbReference>
<sequence>MRADTQGYSSRIVCSDINTPKKGTMRQPEGQINLYYSHRNPIDLPSSFTFSIYELPPSVLNEDLIDKKNPINYVEVPSNETSIEKQAARLIVIRRRKMKKHQLKKLRKRMKYEWAKVRQRRELKKEKIFQAKLIAQIKDAEAFDAAAYVANILQKAQNVTPKQLLKEKQQTETMGPVTNTKKNKDESEILKQLRIKRKKLKQEKLLERLKKTKIDSENNESAPDKTNKTEEEITPASKKLHTLSIAVPGSILDNAQSQELRTYLAGQIARAACVFEIDEVIVYDDLGDTGSEEKVQVDEEVYGIKTARRCCAQLARILQYQECPQYLRKYFFPFHHDLNYVGLLNPLDAPHHLRQTDEFAFREGIVTNLPSKPGQSSVNVGLYKDITVDKALTPGIRVTVKMQPNNKGTKKIRGTVVAPTAPRTETGIYWGYNVRLALTLGNVFCQSPYPGGYDLTIGTSDKGRNVDELPAQSLSDCSHALVVFGGLSGLEAALENDEKLMVDDPSFLFDHYLNTCPNQGSRTIRTEEAILISMAALRSKLGTVSEQGNFTKIKHGNEK</sequence>
<dbReference type="SMART" id="SM01155">
    <property type="entry name" value="DUF1713"/>
    <property type="match status" value="2"/>
</dbReference>
<feature type="region of interest" description="Disordered" evidence="3">
    <location>
        <begin position="214"/>
        <end position="235"/>
    </location>
</feature>
<feature type="coiled-coil region" evidence="2">
    <location>
        <begin position="183"/>
        <end position="210"/>
    </location>
</feature>
<dbReference type="CDD" id="cd18086">
    <property type="entry name" value="HsC9orf114-like"/>
    <property type="match status" value="1"/>
</dbReference>
<dbReference type="PANTHER" id="PTHR12150">
    <property type="entry name" value="CLASS IV SAM-BINDING METHYLTRANSFERASE-RELATED"/>
    <property type="match status" value="1"/>
</dbReference>
<keyword evidence="2" id="KW-0175">Coiled coil</keyword>
<evidence type="ECO:0000313" key="5">
    <source>
        <dbReference type="EMBL" id="CAD7575159.1"/>
    </source>
</evidence>
<dbReference type="SUPFAM" id="SSF75217">
    <property type="entry name" value="alpha/beta knot"/>
    <property type="match status" value="1"/>
</dbReference>
<dbReference type="AlphaFoldDB" id="A0A7R9P9J9"/>
<dbReference type="EMBL" id="OE182975">
    <property type="protein sequence ID" value="CAD7575159.1"/>
    <property type="molecule type" value="Genomic_DNA"/>
</dbReference>
<evidence type="ECO:0000259" key="4">
    <source>
        <dbReference type="SMART" id="SM01155"/>
    </source>
</evidence>
<feature type="compositionally biased region" description="Basic and acidic residues" evidence="3">
    <location>
        <begin position="214"/>
        <end position="231"/>
    </location>
</feature>
<reference evidence="5" key="1">
    <citation type="submission" date="2020-11" db="EMBL/GenBank/DDBJ databases">
        <authorList>
            <person name="Tran Van P."/>
        </authorList>
    </citation>
    <scope>NUCLEOTIDE SEQUENCE</scope>
</reference>
<gene>
    <name evidence="5" type="ORF">TCMB3V08_LOCUS7757</name>
</gene>
<dbReference type="InterPro" id="IPR003750">
    <property type="entry name" value="Put_MeTrfase-C9orf114-like"/>
</dbReference>
<accession>A0A7R9P9J9</accession>
<dbReference type="Gene3D" id="2.40.50.140">
    <property type="entry name" value="Nucleic acid-binding proteins"/>
    <property type="match status" value="1"/>
</dbReference>
<proteinExistence type="inferred from homology"/>
<evidence type="ECO:0000256" key="3">
    <source>
        <dbReference type="SAM" id="MobiDB-lite"/>
    </source>
</evidence>
<name>A0A7R9P9J9_TIMCA</name>
<feature type="domain" description="Ribosomal protein mS38 C-terminal" evidence="4">
    <location>
        <begin position="86"/>
        <end position="119"/>
    </location>
</feature>